<dbReference type="Pfam" id="PF00849">
    <property type="entry name" value="PseudoU_synth_2"/>
    <property type="match status" value="1"/>
</dbReference>
<reference evidence="4 5" key="1">
    <citation type="journal article" date="2015" name="Front. Microbiol.">
        <title>Genome sequence of the plant growth promoting endophytic yeast Rhodotorula graminis WP1.</title>
        <authorList>
            <person name="Firrincieli A."/>
            <person name="Otillar R."/>
            <person name="Salamov A."/>
            <person name="Schmutz J."/>
            <person name="Khan Z."/>
            <person name="Redman R.S."/>
            <person name="Fleck N.D."/>
            <person name="Lindquist E."/>
            <person name="Grigoriev I.V."/>
            <person name="Doty S.L."/>
        </authorList>
    </citation>
    <scope>NUCLEOTIDE SEQUENCE [LARGE SCALE GENOMIC DNA]</scope>
    <source>
        <strain evidence="4 5">WP1</strain>
    </source>
</reference>
<feature type="domain" description="Pseudouridine synthase RsuA/RluA-like" evidence="3">
    <location>
        <begin position="148"/>
        <end position="300"/>
    </location>
</feature>
<evidence type="ECO:0000313" key="5">
    <source>
        <dbReference type="Proteomes" id="UP000053890"/>
    </source>
</evidence>
<sequence length="547" mass="60092">MANPAATDASRAQSGKFGKGERGTSRKDIPPPTGAFALPPPKPHYFEDGGLRKVKPYMFTFESWAKERWQGRTLIDIYSEFRDRTNEYYEWAIEKGVIVVNNQKSTADTVIRNGDLISNVLHRHEPPVVAGPVRIIYDGRLPGNDGETLVVEKPGSMPVHPTGRYNFNTLLEILKHDYGLPLVHTSNRLDRLTSGVMICALTVAGSKKLGAWFGGRRNHEGGVSKEYVARCIGRFPDGEITSEEPLLTIDRQIGVNVVHPEGRDSKTIFTRMSYDERSNTSVVHCRPITGRSHQIRVHLQFLGHPIANDPIYQNSAAWGASGGKGGVFGADRGGTAEDRQERRERGERVLEREKALEEAAAMTQDGEARVDPAPPSTTASTSTSSTSTSSTPNPSHAPAAPHVDMDRKSHDQALTVGAQRAILALREVKDSADGHARARDLEGIERARRVGSTKMSLDAEVTGAEGDELVEGEGDGAAAREAREGGSSEEDGFCSTCFTPLLPDPRPEQLFIWLHAMRYKTIEWDWSSALPYWAEETYEVPLSSILS</sequence>
<dbReference type="RefSeq" id="XP_018274160.1">
    <property type="nucleotide sequence ID" value="XM_018415412.1"/>
</dbReference>
<dbReference type="InterPro" id="IPR050188">
    <property type="entry name" value="RluA_PseudoU_synthase"/>
</dbReference>
<dbReference type="CDD" id="cd02557">
    <property type="entry name" value="PseudoU_synth_ScRIB2"/>
    <property type="match status" value="1"/>
</dbReference>
<dbReference type="AlphaFoldDB" id="A0A194SF03"/>
<protein>
    <recommendedName>
        <fullName evidence="3">Pseudouridine synthase RsuA/RluA-like domain-containing protein</fullName>
    </recommendedName>
</protein>
<feature type="compositionally biased region" description="Pro residues" evidence="2">
    <location>
        <begin position="30"/>
        <end position="42"/>
    </location>
</feature>
<dbReference type="InterPro" id="IPR006225">
    <property type="entry name" value="PsdUridine_synth_RluC/D"/>
</dbReference>
<dbReference type="OMA" id="PIRIIYD"/>
<evidence type="ECO:0000313" key="4">
    <source>
        <dbReference type="EMBL" id="KPV78111.1"/>
    </source>
</evidence>
<feature type="region of interest" description="Disordered" evidence="2">
    <location>
        <begin position="1"/>
        <end position="42"/>
    </location>
</feature>
<dbReference type="InterPro" id="IPR020103">
    <property type="entry name" value="PsdUridine_synth_cat_dom_sf"/>
</dbReference>
<dbReference type="Proteomes" id="UP000053890">
    <property type="component" value="Unassembled WGS sequence"/>
</dbReference>
<dbReference type="EMBL" id="KQ474073">
    <property type="protein sequence ID" value="KPV78111.1"/>
    <property type="molecule type" value="Genomic_DNA"/>
</dbReference>
<organism evidence="4 5">
    <name type="scientific">Rhodotorula graminis (strain WP1)</name>
    <dbReference type="NCBI Taxonomy" id="578459"/>
    <lineage>
        <taxon>Eukaryota</taxon>
        <taxon>Fungi</taxon>
        <taxon>Dikarya</taxon>
        <taxon>Basidiomycota</taxon>
        <taxon>Pucciniomycotina</taxon>
        <taxon>Microbotryomycetes</taxon>
        <taxon>Sporidiobolales</taxon>
        <taxon>Sporidiobolaceae</taxon>
        <taxon>Rhodotorula</taxon>
    </lineage>
</organism>
<dbReference type="GO" id="GO:0009982">
    <property type="term" value="F:pseudouridine synthase activity"/>
    <property type="evidence" value="ECO:0007669"/>
    <property type="project" value="InterPro"/>
</dbReference>
<dbReference type="Gene3D" id="3.30.2350.10">
    <property type="entry name" value="Pseudouridine synthase"/>
    <property type="match status" value="1"/>
</dbReference>
<feature type="active site" evidence="1">
    <location>
        <position position="190"/>
    </location>
</feature>
<feature type="compositionally biased region" description="Basic and acidic residues" evidence="2">
    <location>
        <begin position="18"/>
        <end position="29"/>
    </location>
</feature>
<dbReference type="SUPFAM" id="SSF55120">
    <property type="entry name" value="Pseudouridine synthase"/>
    <property type="match status" value="1"/>
</dbReference>
<feature type="region of interest" description="Disordered" evidence="2">
    <location>
        <begin position="327"/>
        <end position="410"/>
    </location>
</feature>
<dbReference type="GO" id="GO:0003723">
    <property type="term" value="F:RNA binding"/>
    <property type="evidence" value="ECO:0007669"/>
    <property type="project" value="InterPro"/>
</dbReference>
<evidence type="ECO:0000256" key="1">
    <source>
        <dbReference type="PIRSR" id="PIRSR606225-1"/>
    </source>
</evidence>
<dbReference type="OrthoDB" id="424794at2759"/>
<dbReference type="NCBIfam" id="TIGR00005">
    <property type="entry name" value="rluA_subfam"/>
    <property type="match status" value="1"/>
</dbReference>
<dbReference type="PANTHER" id="PTHR21600">
    <property type="entry name" value="MITOCHONDRIAL RNA PSEUDOURIDINE SYNTHASE"/>
    <property type="match status" value="1"/>
</dbReference>
<feature type="compositionally biased region" description="Basic and acidic residues" evidence="2">
    <location>
        <begin position="334"/>
        <end position="357"/>
    </location>
</feature>
<evidence type="ECO:0000259" key="3">
    <source>
        <dbReference type="Pfam" id="PF00849"/>
    </source>
</evidence>
<dbReference type="PANTHER" id="PTHR21600:SF40">
    <property type="entry name" value="PSEUDOURIDYLATE SYNTHASE RPUSD2"/>
    <property type="match status" value="1"/>
</dbReference>
<keyword evidence="5" id="KW-1185">Reference proteome</keyword>
<dbReference type="STRING" id="578459.A0A194SF03"/>
<evidence type="ECO:0000256" key="2">
    <source>
        <dbReference type="SAM" id="MobiDB-lite"/>
    </source>
</evidence>
<dbReference type="GO" id="GO:0000455">
    <property type="term" value="P:enzyme-directed rRNA pseudouridine synthesis"/>
    <property type="evidence" value="ECO:0007669"/>
    <property type="project" value="TreeGrafter"/>
</dbReference>
<name>A0A194SF03_RHOGW</name>
<dbReference type="InterPro" id="IPR006145">
    <property type="entry name" value="PsdUridine_synth_RsuA/RluA"/>
</dbReference>
<dbReference type="GeneID" id="28975860"/>
<accession>A0A194SF03</accession>
<proteinExistence type="predicted"/>
<gene>
    <name evidence="4" type="ORF">RHOBADRAFT_50621</name>
</gene>
<feature type="compositionally biased region" description="Low complexity" evidence="2">
    <location>
        <begin position="376"/>
        <end position="401"/>
    </location>
</feature>